<dbReference type="EMBL" id="BMAT01013784">
    <property type="protein sequence ID" value="GFS20336.1"/>
    <property type="molecule type" value="Genomic_DNA"/>
</dbReference>
<evidence type="ECO:0000313" key="2">
    <source>
        <dbReference type="Proteomes" id="UP000762676"/>
    </source>
</evidence>
<comment type="caution">
    <text evidence="1">The sequence shown here is derived from an EMBL/GenBank/DDBJ whole genome shotgun (WGS) entry which is preliminary data.</text>
</comment>
<keyword evidence="2" id="KW-1185">Reference proteome</keyword>
<gene>
    <name evidence="1" type="ORF">ElyMa_006897300</name>
</gene>
<dbReference type="AlphaFoldDB" id="A0AAV4JG37"/>
<reference evidence="1 2" key="1">
    <citation type="journal article" date="2021" name="Elife">
        <title>Chloroplast acquisition without the gene transfer in kleptoplastic sea slugs, Plakobranchus ocellatus.</title>
        <authorList>
            <person name="Maeda T."/>
            <person name="Takahashi S."/>
            <person name="Yoshida T."/>
            <person name="Shimamura S."/>
            <person name="Takaki Y."/>
            <person name="Nagai Y."/>
            <person name="Toyoda A."/>
            <person name="Suzuki Y."/>
            <person name="Arimoto A."/>
            <person name="Ishii H."/>
            <person name="Satoh N."/>
            <person name="Nishiyama T."/>
            <person name="Hasebe M."/>
            <person name="Maruyama T."/>
            <person name="Minagawa J."/>
            <person name="Obokata J."/>
            <person name="Shigenobu S."/>
        </authorList>
    </citation>
    <scope>NUCLEOTIDE SEQUENCE [LARGE SCALE GENOMIC DNA]</scope>
</reference>
<protein>
    <submittedName>
        <fullName evidence="1">Uncharacterized protein</fullName>
    </submittedName>
</protein>
<evidence type="ECO:0000313" key="1">
    <source>
        <dbReference type="EMBL" id="GFS20336.1"/>
    </source>
</evidence>
<name>A0AAV4JG37_9GAST</name>
<proteinExistence type="predicted"/>
<organism evidence="1 2">
    <name type="scientific">Elysia marginata</name>
    <dbReference type="NCBI Taxonomy" id="1093978"/>
    <lineage>
        <taxon>Eukaryota</taxon>
        <taxon>Metazoa</taxon>
        <taxon>Spiralia</taxon>
        <taxon>Lophotrochozoa</taxon>
        <taxon>Mollusca</taxon>
        <taxon>Gastropoda</taxon>
        <taxon>Heterobranchia</taxon>
        <taxon>Euthyneura</taxon>
        <taxon>Panpulmonata</taxon>
        <taxon>Sacoglossa</taxon>
        <taxon>Placobranchoidea</taxon>
        <taxon>Plakobranchidae</taxon>
        <taxon>Elysia</taxon>
    </lineage>
</organism>
<dbReference type="Proteomes" id="UP000762676">
    <property type="component" value="Unassembled WGS sequence"/>
</dbReference>
<accession>A0AAV4JG37</accession>
<sequence>MSSLASAQSLQCSPEWSEEGVSPIDRHQYINSSATPLAPCPGHLMIFYRRNILLIFWEIITRLRHRSRFKDHITLAGPNVGPEGYCL</sequence>